<accession>A0ABR8R741</accession>
<keyword evidence="2" id="KW-1185">Reference proteome</keyword>
<gene>
    <name evidence="1" type="ORF">H9650_05730</name>
</gene>
<name>A0ABR8R741_9BACI</name>
<dbReference type="Proteomes" id="UP000640786">
    <property type="component" value="Unassembled WGS sequence"/>
</dbReference>
<evidence type="ECO:0008006" key="3">
    <source>
        <dbReference type="Google" id="ProtNLM"/>
    </source>
</evidence>
<protein>
    <recommendedName>
        <fullName evidence="3">DUF2004 domain-containing protein</fullName>
    </recommendedName>
</protein>
<reference evidence="1 2" key="1">
    <citation type="submission" date="2020-08" db="EMBL/GenBank/DDBJ databases">
        <title>A Genomic Blueprint of the Chicken Gut Microbiome.</title>
        <authorList>
            <person name="Gilroy R."/>
            <person name="Ravi A."/>
            <person name="Getino M."/>
            <person name="Pursley I."/>
            <person name="Horton D.L."/>
            <person name="Alikhan N.-F."/>
            <person name="Baker D."/>
            <person name="Gharbi K."/>
            <person name="Hall N."/>
            <person name="Watson M."/>
            <person name="Adriaenssens E.M."/>
            <person name="Foster-Nyarko E."/>
            <person name="Jarju S."/>
            <person name="Secka A."/>
            <person name="Antonio M."/>
            <person name="Oren A."/>
            <person name="Chaudhuri R."/>
            <person name="La Ragione R.M."/>
            <person name="Hildebrand F."/>
            <person name="Pallen M.J."/>
        </authorList>
    </citation>
    <scope>NUCLEOTIDE SEQUENCE [LARGE SCALE GENOMIC DNA]</scope>
    <source>
        <strain evidence="1 2">Sa2BUA9</strain>
    </source>
</reference>
<evidence type="ECO:0000313" key="1">
    <source>
        <dbReference type="EMBL" id="MBD7943614.1"/>
    </source>
</evidence>
<comment type="caution">
    <text evidence="1">The sequence shown here is derived from an EMBL/GenBank/DDBJ whole genome shotgun (WGS) entry which is preliminary data.</text>
</comment>
<proteinExistence type="predicted"/>
<sequence length="171" mass="19877">MNSFKPSKPIKAIPNIKEILNKQLILSKSLTQSEADKLKLANSNYESEEDNFLPKQWFCSLDIGEWEEVEIFVQGDTEDPSEEFIELAGEIFSQLPQHINRALNYLKIFFPTHEIEDYYLATISFGRMINFDDHLFSGFTVAFYSERPHEFQYKVKLKKDGWPIGFEGGPL</sequence>
<organism evidence="1 2">
    <name type="scientific">Psychrobacillus faecigallinarum</name>
    <dbReference type="NCBI Taxonomy" id="2762235"/>
    <lineage>
        <taxon>Bacteria</taxon>
        <taxon>Bacillati</taxon>
        <taxon>Bacillota</taxon>
        <taxon>Bacilli</taxon>
        <taxon>Bacillales</taxon>
        <taxon>Bacillaceae</taxon>
        <taxon>Psychrobacillus</taxon>
    </lineage>
</organism>
<evidence type="ECO:0000313" key="2">
    <source>
        <dbReference type="Proteomes" id="UP000640786"/>
    </source>
</evidence>
<dbReference type="EMBL" id="JACSQO010000002">
    <property type="protein sequence ID" value="MBD7943614.1"/>
    <property type="molecule type" value="Genomic_DNA"/>
</dbReference>
<dbReference type="RefSeq" id="WP_191696787.1">
    <property type="nucleotide sequence ID" value="NZ_JACSQO010000002.1"/>
</dbReference>